<proteinExistence type="predicted"/>
<sequence>MKMLGTIFSLFFLLFLFMFCLSLLKTLGASEEDRGGRTRKKENRGAEKIEVAREGRNGK</sequence>
<dbReference type="VEuPathDB" id="FungiDB:BO83DRAFT_378675"/>
<accession>A0A317VEG2</accession>
<name>A0A317VEG2_ASPEC</name>
<dbReference type="EMBL" id="MSFU01000013">
    <property type="protein sequence ID" value="PWY72714.1"/>
    <property type="molecule type" value="Genomic_DNA"/>
</dbReference>
<feature type="signal peptide" evidence="2">
    <location>
        <begin position="1"/>
        <end position="28"/>
    </location>
</feature>
<comment type="caution">
    <text evidence="3">The sequence shown here is derived from an EMBL/GenBank/DDBJ whole genome shotgun (WGS) entry which is preliminary data.</text>
</comment>
<evidence type="ECO:0000256" key="1">
    <source>
        <dbReference type="SAM" id="MobiDB-lite"/>
    </source>
</evidence>
<dbReference type="Proteomes" id="UP000246171">
    <property type="component" value="Unassembled WGS sequence"/>
</dbReference>
<dbReference type="AlphaFoldDB" id="A0A317VEG2"/>
<gene>
    <name evidence="3" type="ORF">BO83DRAFT_378675</name>
</gene>
<protein>
    <submittedName>
        <fullName evidence="3">Uncharacterized protein</fullName>
    </submittedName>
</protein>
<feature type="region of interest" description="Disordered" evidence="1">
    <location>
        <begin position="31"/>
        <end position="59"/>
    </location>
</feature>
<evidence type="ECO:0000313" key="3">
    <source>
        <dbReference type="EMBL" id="PWY72714.1"/>
    </source>
</evidence>
<dbReference type="GeneID" id="37053278"/>
<feature type="chain" id="PRO_5016466101" evidence="2">
    <location>
        <begin position="29"/>
        <end position="59"/>
    </location>
</feature>
<dbReference type="RefSeq" id="XP_025387867.1">
    <property type="nucleotide sequence ID" value="XM_025531316.1"/>
</dbReference>
<organism evidence="3 4">
    <name type="scientific">Aspergillus eucalypticola (strain CBS 122712 / IBT 29274)</name>
    <dbReference type="NCBI Taxonomy" id="1448314"/>
    <lineage>
        <taxon>Eukaryota</taxon>
        <taxon>Fungi</taxon>
        <taxon>Dikarya</taxon>
        <taxon>Ascomycota</taxon>
        <taxon>Pezizomycotina</taxon>
        <taxon>Eurotiomycetes</taxon>
        <taxon>Eurotiomycetidae</taxon>
        <taxon>Eurotiales</taxon>
        <taxon>Aspergillaceae</taxon>
        <taxon>Aspergillus</taxon>
        <taxon>Aspergillus subgen. Circumdati</taxon>
    </lineage>
</organism>
<evidence type="ECO:0000256" key="2">
    <source>
        <dbReference type="SAM" id="SignalP"/>
    </source>
</evidence>
<keyword evidence="4" id="KW-1185">Reference proteome</keyword>
<feature type="compositionally biased region" description="Basic and acidic residues" evidence="1">
    <location>
        <begin position="43"/>
        <end position="59"/>
    </location>
</feature>
<reference evidence="3" key="1">
    <citation type="submission" date="2016-12" db="EMBL/GenBank/DDBJ databases">
        <title>The genomes of Aspergillus section Nigri reveals drivers in fungal speciation.</title>
        <authorList>
            <consortium name="DOE Joint Genome Institute"/>
            <person name="Vesth T.C."/>
            <person name="Nybo J."/>
            <person name="Theobald S."/>
            <person name="Brandl J."/>
            <person name="Frisvad J.C."/>
            <person name="Nielsen K.F."/>
            <person name="Lyhne E.K."/>
            <person name="Kogle M.E."/>
            <person name="Kuo A."/>
            <person name="Riley R."/>
            <person name="Clum A."/>
            <person name="Nolan M."/>
            <person name="Lipzen A."/>
            <person name="Salamov A."/>
            <person name="Henrissat B."/>
            <person name="Wiebenga A."/>
            <person name="De vries R.P."/>
            <person name="Grigoriev I.V."/>
            <person name="Mortensen U.H."/>
            <person name="Andersen M.R."/>
            <person name="Baker S.E."/>
        </authorList>
    </citation>
    <scope>NUCLEOTIDE SEQUENCE</scope>
    <source>
        <strain evidence="3">CBS 122712</strain>
    </source>
</reference>
<keyword evidence="2" id="KW-0732">Signal</keyword>
<evidence type="ECO:0000313" key="4">
    <source>
        <dbReference type="Proteomes" id="UP000246171"/>
    </source>
</evidence>